<evidence type="ECO:0000256" key="2">
    <source>
        <dbReference type="SAM" id="Phobius"/>
    </source>
</evidence>
<feature type="region of interest" description="Disordered" evidence="1">
    <location>
        <begin position="181"/>
        <end position="201"/>
    </location>
</feature>
<name>A0A812C7Z9_ACAPH</name>
<dbReference type="EMBL" id="CAHIKZ030001213">
    <property type="protein sequence ID" value="CAE1256451.1"/>
    <property type="molecule type" value="Genomic_DNA"/>
</dbReference>
<evidence type="ECO:0000256" key="1">
    <source>
        <dbReference type="SAM" id="MobiDB-lite"/>
    </source>
</evidence>
<keyword evidence="2" id="KW-0812">Transmembrane</keyword>
<keyword evidence="2" id="KW-1133">Transmembrane helix</keyword>
<accession>A0A812C7Z9</accession>
<comment type="caution">
    <text evidence="3">The sequence shown here is derived from an EMBL/GenBank/DDBJ whole genome shotgun (WGS) entry which is preliminary data.</text>
</comment>
<reference evidence="3" key="1">
    <citation type="submission" date="2021-01" db="EMBL/GenBank/DDBJ databases">
        <authorList>
            <person name="Li R."/>
            <person name="Bekaert M."/>
        </authorList>
    </citation>
    <scope>NUCLEOTIDE SEQUENCE</scope>
    <source>
        <strain evidence="3">Farmed</strain>
    </source>
</reference>
<feature type="compositionally biased region" description="Basic and acidic residues" evidence="1">
    <location>
        <begin position="148"/>
        <end position="162"/>
    </location>
</feature>
<keyword evidence="4" id="KW-1185">Reference proteome</keyword>
<feature type="transmembrane region" description="Helical" evidence="2">
    <location>
        <begin position="80"/>
        <end position="105"/>
    </location>
</feature>
<sequence length="219" mass="24723">MSSCRLADINYNSLLFSLAFSPSLFLSLYLSIYLSIYRLLSLSLSIDLSGSISLSAIKVSCDDDWHLDIDEVLLMESRMIFLLICGAFSGFCFVVGCTASVIKAVRDRKRILKKRSERGQVEERDNELIDSQSENLHKSLTKGGSKTTECRRQDFNNTERQRKPGISETYVATSFSVNDIDEETKHSSSEESDSNIGPSTTNDVFIRMKRLNKRAKFSI</sequence>
<dbReference type="AlphaFoldDB" id="A0A812C7Z9"/>
<dbReference type="Proteomes" id="UP000597762">
    <property type="component" value="Unassembled WGS sequence"/>
</dbReference>
<protein>
    <submittedName>
        <fullName evidence="3">Uncharacterized protein</fullName>
    </submittedName>
</protein>
<evidence type="ECO:0000313" key="4">
    <source>
        <dbReference type="Proteomes" id="UP000597762"/>
    </source>
</evidence>
<gene>
    <name evidence="3" type="ORF">SPHA_30198</name>
</gene>
<organism evidence="3 4">
    <name type="scientific">Acanthosepion pharaonis</name>
    <name type="common">Pharaoh cuttlefish</name>
    <name type="synonym">Sepia pharaonis</name>
    <dbReference type="NCBI Taxonomy" id="158019"/>
    <lineage>
        <taxon>Eukaryota</taxon>
        <taxon>Metazoa</taxon>
        <taxon>Spiralia</taxon>
        <taxon>Lophotrochozoa</taxon>
        <taxon>Mollusca</taxon>
        <taxon>Cephalopoda</taxon>
        <taxon>Coleoidea</taxon>
        <taxon>Decapodiformes</taxon>
        <taxon>Sepiida</taxon>
        <taxon>Sepiina</taxon>
        <taxon>Sepiidae</taxon>
        <taxon>Acanthosepion</taxon>
    </lineage>
</organism>
<proteinExistence type="predicted"/>
<feature type="region of interest" description="Disordered" evidence="1">
    <location>
        <begin position="137"/>
        <end position="163"/>
    </location>
</feature>
<keyword evidence="2" id="KW-0472">Membrane</keyword>
<feature type="transmembrane region" description="Helical" evidence="2">
    <location>
        <begin position="12"/>
        <end position="36"/>
    </location>
</feature>
<evidence type="ECO:0000313" key="3">
    <source>
        <dbReference type="EMBL" id="CAE1256451.1"/>
    </source>
</evidence>